<gene>
    <name evidence="2" type="ORF">B0A62_10545</name>
    <name evidence="1" type="ORF">IW20_07730</name>
</gene>
<comment type="caution">
    <text evidence="1">The sequence shown here is derived from an EMBL/GenBank/DDBJ whole genome shotgun (WGS) entry which is preliminary data.</text>
</comment>
<protein>
    <submittedName>
        <fullName evidence="1">Uncharacterized protein</fullName>
    </submittedName>
</protein>
<dbReference type="eggNOG" id="ENOG502ZSXN">
    <property type="taxonomic scope" value="Bacteria"/>
</dbReference>
<dbReference type="AlphaFoldDB" id="A0A086ALL6"/>
<dbReference type="EMBL" id="JPRM01000009">
    <property type="protein sequence ID" value="KFF17580.1"/>
    <property type="molecule type" value="Genomic_DNA"/>
</dbReference>
<organism evidence="1 3">
    <name type="scientific">Flavobacterium hydatis</name>
    <name type="common">Cytophaga aquatilis</name>
    <dbReference type="NCBI Taxonomy" id="991"/>
    <lineage>
        <taxon>Bacteria</taxon>
        <taxon>Pseudomonadati</taxon>
        <taxon>Bacteroidota</taxon>
        <taxon>Flavobacteriia</taxon>
        <taxon>Flavobacteriales</taxon>
        <taxon>Flavobacteriaceae</taxon>
        <taxon>Flavobacterium</taxon>
    </lineage>
</organism>
<dbReference type="EMBL" id="MUGY01000009">
    <property type="protein sequence ID" value="OXA94617.1"/>
    <property type="molecule type" value="Genomic_DNA"/>
</dbReference>
<accession>A0A086ALL6</accession>
<evidence type="ECO:0000313" key="2">
    <source>
        <dbReference type="EMBL" id="OXA94617.1"/>
    </source>
</evidence>
<evidence type="ECO:0000313" key="3">
    <source>
        <dbReference type="Proteomes" id="UP000028712"/>
    </source>
</evidence>
<proteinExistence type="predicted"/>
<name>A0A086ALL6_FLAHY</name>
<evidence type="ECO:0000313" key="4">
    <source>
        <dbReference type="Proteomes" id="UP000198424"/>
    </source>
</evidence>
<dbReference type="Proteomes" id="UP000028712">
    <property type="component" value="Unassembled WGS sequence"/>
</dbReference>
<keyword evidence="4" id="KW-1185">Reference proteome</keyword>
<reference evidence="1 3" key="1">
    <citation type="submission" date="2014-07" db="EMBL/GenBank/DDBJ databases">
        <title>Genome of Flavobacterium hydatis DSM 2063.</title>
        <authorList>
            <person name="Pipes S.E."/>
            <person name="Stropko S.J."/>
            <person name="Newman J.D."/>
        </authorList>
    </citation>
    <scope>NUCLEOTIDE SEQUENCE [LARGE SCALE GENOMIC DNA]</scope>
    <source>
        <strain evidence="1 3">DSM 2063</strain>
    </source>
</reference>
<sequence length="112" mass="13096">MLGLTPSYAQKYLQPSNKYMKETVKGVSFTYKDGYIVIKNNSKYNLEVLNIYADYSENDDINGMAFFEDIKKGTTQKLKMNFSTFKNDKEIDYKKIKPELLILSYFKAVRSK</sequence>
<dbReference type="STRING" id="991.IW20_07730"/>
<dbReference type="Proteomes" id="UP000198424">
    <property type="component" value="Unassembled WGS sequence"/>
</dbReference>
<reference evidence="2 4" key="2">
    <citation type="submission" date="2016-11" db="EMBL/GenBank/DDBJ databases">
        <title>Whole genomes of Flavobacteriaceae.</title>
        <authorList>
            <person name="Stine C."/>
            <person name="Li C."/>
            <person name="Tadesse D."/>
        </authorList>
    </citation>
    <scope>NUCLEOTIDE SEQUENCE [LARGE SCALE GENOMIC DNA]</scope>
    <source>
        <strain evidence="2 4">ATCC 29551</strain>
    </source>
</reference>
<evidence type="ECO:0000313" key="1">
    <source>
        <dbReference type="EMBL" id="KFF17580.1"/>
    </source>
</evidence>